<accession>A0A3E3JYV1</accession>
<dbReference type="RefSeq" id="WP_117493800.1">
    <property type="nucleotide sequence ID" value="NZ_CALBAT010000033.1"/>
</dbReference>
<proteinExistence type="predicted"/>
<dbReference type="AlphaFoldDB" id="A0A3E3JYV1"/>
<evidence type="ECO:0000313" key="2">
    <source>
        <dbReference type="Proteomes" id="UP000261080"/>
    </source>
</evidence>
<dbReference type="InterPro" id="IPR023833">
    <property type="entry name" value="Signal_pept_SipW-depend-type"/>
</dbReference>
<keyword evidence="2" id="KW-1185">Reference proteome</keyword>
<comment type="caution">
    <text evidence="1">The sequence shown here is derived from an EMBL/GenBank/DDBJ whole genome shotgun (WGS) entry which is preliminary data.</text>
</comment>
<dbReference type="EMBL" id="QVLX01000010">
    <property type="protein sequence ID" value="RGE84994.1"/>
    <property type="molecule type" value="Genomic_DNA"/>
</dbReference>
<evidence type="ECO:0008006" key="3">
    <source>
        <dbReference type="Google" id="ProtNLM"/>
    </source>
</evidence>
<gene>
    <name evidence="1" type="ORF">DW016_13960</name>
</gene>
<dbReference type="OrthoDB" id="417745at186801"/>
<dbReference type="Proteomes" id="UP000261080">
    <property type="component" value="Unassembled WGS sequence"/>
</dbReference>
<organism evidence="1 2">
    <name type="scientific">Sellimonas intestinalis</name>
    <dbReference type="NCBI Taxonomy" id="1653434"/>
    <lineage>
        <taxon>Bacteria</taxon>
        <taxon>Bacillati</taxon>
        <taxon>Bacillota</taxon>
        <taxon>Clostridia</taxon>
        <taxon>Lachnospirales</taxon>
        <taxon>Lachnospiraceae</taxon>
        <taxon>Sellimonas</taxon>
    </lineage>
</organism>
<reference evidence="1 2" key="1">
    <citation type="submission" date="2018-08" db="EMBL/GenBank/DDBJ databases">
        <title>A genome reference for cultivated species of the human gut microbiota.</title>
        <authorList>
            <person name="Zou Y."/>
            <person name="Xue W."/>
            <person name="Luo G."/>
        </authorList>
    </citation>
    <scope>NUCLEOTIDE SEQUENCE [LARGE SCALE GENOMIC DNA]</scope>
    <source>
        <strain evidence="1 2">AF37-2AT</strain>
    </source>
</reference>
<evidence type="ECO:0000313" key="1">
    <source>
        <dbReference type="EMBL" id="RGE84994.1"/>
    </source>
</evidence>
<protein>
    <recommendedName>
        <fullName evidence="3">SipW-cognate class signal peptide</fullName>
    </recommendedName>
</protein>
<name>A0A3E3JYV1_9FIRM</name>
<dbReference type="NCBIfam" id="TIGR04088">
    <property type="entry name" value="cognate_SipW"/>
    <property type="match status" value="1"/>
</dbReference>
<sequence length="236" mass="25694">MKKKVVAAMMSVALVAAVGIGGTLAYLSSTSNDVKNTFTVGKGFDDTDGQALIVDEWLLDGTADDRTQEDQTYENMTPGYVEKKDPTARLKAGSVESYVFLRVTGVNALESIMKSNADGDDVQAYDISGWDTTYWMKVADENGTLLHETKLGLEGDGYYVANTGNTVNLEDTTPEGEYIQLGNPIFQTVTMNPDVAEVTEDLGTEIGEITVKACAVQYSEDQMDSWKDAFDSAKWN</sequence>